<keyword evidence="3" id="KW-1185">Reference proteome</keyword>
<evidence type="ECO:0000313" key="3">
    <source>
        <dbReference type="Proteomes" id="UP000193411"/>
    </source>
</evidence>
<dbReference type="Proteomes" id="UP000193411">
    <property type="component" value="Unassembled WGS sequence"/>
</dbReference>
<gene>
    <name evidence="2" type="ORF">BCR44DRAFT_1443829</name>
</gene>
<feature type="region of interest" description="Disordered" evidence="1">
    <location>
        <begin position="172"/>
        <end position="197"/>
    </location>
</feature>
<name>A0A1Y2H873_9FUNG</name>
<evidence type="ECO:0000313" key="2">
    <source>
        <dbReference type="EMBL" id="ORZ30786.1"/>
    </source>
</evidence>
<feature type="region of interest" description="Disordered" evidence="1">
    <location>
        <begin position="100"/>
        <end position="131"/>
    </location>
</feature>
<dbReference type="EMBL" id="MCFL01000074">
    <property type="protein sequence ID" value="ORZ30786.1"/>
    <property type="molecule type" value="Genomic_DNA"/>
</dbReference>
<proteinExistence type="predicted"/>
<comment type="caution">
    <text evidence="2">The sequence shown here is derived from an EMBL/GenBank/DDBJ whole genome shotgun (WGS) entry which is preliminary data.</text>
</comment>
<organism evidence="2 3">
    <name type="scientific">Catenaria anguillulae PL171</name>
    <dbReference type="NCBI Taxonomy" id="765915"/>
    <lineage>
        <taxon>Eukaryota</taxon>
        <taxon>Fungi</taxon>
        <taxon>Fungi incertae sedis</taxon>
        <taxon>Blastocladiomycota</taxon>
        <taxon>Blastocladiomycetes</taxon>
        <taxon>Blastocladiales</taxon>
        <taxon>Catenariaceae</taxon>
        <taxon>Catenaria</taxon>
    </lineage>
</organism>
<feature type="compositionally biased region" description="Polar residues" evidence="1">
    <location>
        <begin position="175"/>
        <end position="187"/>
    </location>
</feature>
<reference evidence="2 3" key="1">
    <citation type="submission" date="2016-07" db="EMBL/GenBank/DDBJ databases">
        <title>Pervasive Adenine N6-methylation of Active Genes in Fungi.</title>
        <authorList>
            <consortium name="DOE Joint Genome Institute"/>
            <person name="Mondo S.J."/>
            <person name="Dannebaum R.O."/>
            <person name="Kuo R.C."/>
            <person name="Labutti K."/>
            <person name="Haridas S."/>
            <person name="Kuo A."/>
            <person name="Salamov A."/>
            <person name="Ahrendt S.R."/>
            <person name="Lipzen A."/>
            <person name="Sullivan W."/>
            <person name="Andreopoulos W.B."/>
            <person name="Clum A."/>
            <person name="Lindquist E."/>
            <person name="Daum C."/>
            <person name="Ramamoorthy G.K."/>
            <person name="Gryganskyi A."/>
            <person name="Culley D."/>
            <person name="Magnuson J.K."/>
            <person name="James T.Y."/>
            <person name="O'Malley M.A."/>
            <person name="Stajich J.E."/>
            <person name="Spatafora J.W."/>
            <person name="Visel A."/>
            <person name="Grigoriev I.V."/>
        </authorList>
    </citation>
    <scope>NUCLEOTIDE SEQUENCE [LARGE SCALE GENOMIC DNA]</scope>
    <source>
        <strain evidence="2 3">PL171</strain>
    </source>
</reference>
<dbReference type="AlphaFoldDB" id="A0A1Y2H873"/>
<protein>
    <submittedName>
        <fullName evidence="2">Uncharacterized protein</fullName>
    </submittedName>
</protein>
<accession>A0A1Y2H873</accession>
<sequence length="197" mass="20218">THIDAATAVAHVRLTGSALDASALKSATGVPVSLLANDQSLASQIALMPTITQSDVVRVEYALAVEADITPKVTLRMSLPVFVCANEHLQSASGAVPASMLRVPGSSPALPPRSPSQQSQSHGEGAWEKEHEARADAKYREAMGVERAIEGDGGVIGEAPPAYAFDDAGNAVAAGSSTGLQNGQTSPLAVPYPPQRA</sequence>
<evidence type="ECO:0000256" key="1">
    <source>
        <dbReference type="SAM" id="MobiDB-lite"/>
    </source>
</evidence>
<feature type="non-terminal residue" evidence="2">
    <location>
        <position position="1"/>
    </location>
</feature>